<keyword evidence="7 9" id="KW-0129">CBS domain</keyword>
<evidence type="ECO:0000256" key="10">
    <source>
        <dbReference type="PROSITE-ProRule" id="PRU01193"/>
    </source>
</evidence>
<dbReference type="InterPro" id="IPR000644">
    <property type="entry name" value="CBS_dom"/>
</dbReference>
<sequence length="468" mass="50101">MRPLMWPDVAPMTTGEPAEWISAFAIALVLTAVAGFLVAAEVAVTRVMSVGLPEATGAERAARTGGLWGKVAADPTRHLNVLLFLRVVCEVCAVIAAVMGMVFLLGLGWPALALTAVAMVVVESVLIAIAPRILGRQFAGPVARASAAVVYPVQVVVGPLAQLLVGAGRAITPRGKGDREGPFSTEVELRQLVDLAEQGEVIDAEERQMIHSVFKLDDTSVREVMVPRPDIVFTSREADADAVLTLALGSGYSRIPVTGEDEDDVVGIVYLKDLVDQLRDRWAAAAGSAGADVPLTAADVMRPATYVPDTKPIDELLREMQQQRNHVAVAIDEYGGTAGLVTLEDIVEEIVGEITDEYDHEIPPVDWLDDDRVRVTARLPLGELDELFPDRDLDVPDVETVGGLVAFVLGRVPVGGAQAEYAGLRLTLEGKSSRRNRMTTVLVERLPAEGAEASDGRGRNEDVRSTDQ</sequence>
<dbReference type="PROSITE" id="PS51846">
    <property type="entry name" value="CNNM"/>
    <property type="match status" value="1"/>
</dbReference>
<evidence type="ECO:0000256" key="7">
    <source>
        <dbReference type="ARBA" id="ARBA00023122"/>
    </source>
</evidence>
<keyword evidence="3" id="KW-1003">Cell membrane</keyword>
<evidence type="ECO:0000256" key="11">
    <source>
        <dbReference type="SAM" id="MobiDB-lite"/>
    </source>
</evidence>
<dbReference type="InterPro" id="IPR036318">
    <property type="entry name" value="FAD-bd_PCMH-like_sf"/>
</dbReference>
<evidence type="ECO:0000313" key="15">
    <source>
        <dbReference type="EMBL" id="MEE2035634.1"/>
    </source>
</evidence>
<dbReference type="PROSITE" id="PS51371">
    <property type="entry name" value="CBS"/>
    <property type="match status" value="2"/>
</dbReference>
<accession>A0ABU7K0D1</accession>
<dbReference type="SUPFAM" id="SSF54631">
    <property type="entry name" value="CBS-domain pair"/>
    <property type="match status" value="1"/>
</dbReference>
<evidence type="ECO:0000256" key="6">
    <source>
        <dbReference type="ARBA" id="ARBA00022989"/>
    </source>
</evidence>
<dbReference type="EMBL" id="JAUZMY010000001">
    <property type="protein sequence ID" value="MEE2035634.1"/>
    <property type="molecule type" value="Genomic_DNA"/>
</dbReference>
<organism evidence="15 16">
    <name type="scientific">Nocardiopsis codii</name>
    <dbReference type="NCBI Taxonomy" id="3065942"/>
    <lineage>
        <taxon>Bacteria</taxon>
        <taxon>Bacillati</taxon>
        <taxon>Actinomycetota</taxon>
        <taxon>Actinomycetes</taxon>
        <taxon>Streptosporangiales</taxon>
        <taxon>Nocardiopsidaceae</taxon>
        <taxon>Nocardiopsis</taxon>
    </lineage>
</organism>
<keyword evidence="6 10" id="KW-1133">Transmembrane helix</keyword>
<dbReference type="InterPro" id="IPR044751">
    <property type="entry name" value="Ion_transp-like_CBS"/>
</dbReference>
<evidence type="ECO:0000259" key="13">
    <source>
        <dbReference type="PROSITE" id="PS51371"/>
    </source>
</evidence>
<dbReference type="PANTHER" id="PTHR22777:SF32">
    <property type="entry name" value="UPF0053 INNER MEMBRANE PROTEIN YFJD"/>
    <property type="match status" value="1"/>
</dbReference>
<keyword evidence="5" id="KW-0677">Repeat</keyword>
<feature type="domain" description="CBS" evidence="13">
    <location>
        <begin position="300"/>
        <end position="357"/>
    </location>
</feature>
<feature type="transmembrane region" description="Helical" evidence="12">
    <location>
        <begin position="111"/>
        <end position="134"/>
    </location>
</feature>
<dbReference type="SMART" id="SM00116">
    <property type="entry name" value="CBS"/>
    <property type="match status" value="2"/>
</dbReference>
<feature type="transmembrane region" description="Helical" evidence="12">
    <location>
        <begin position="20"/>
        <end position="40"/>
    </location>
</feature>
<feature type="domain" description="CBS" evidence="13">
    <location>
        <begin position="225"/>
        <end position="284"/>
    </location>
</feature>
<comment type="subcellular location">
    <subcellularLocation>
        <location evidence="1">Cell membrane</location>
        <topology evidence="1">Multi-pass membrane protein</topology>
    </subcellularLocation>
</comment>
<keyword evidence="16" id="KW-1185">Reference proteome</keyword>
<evidence type="ECO:0000256" key="3">
    <source>
        <dbReference type="ARBA" id="ARBA00022475"/>
    </source>
</evidence>
<dbReference type="PANTHER" id="PTHR22777">
    <property type="entry name" value="HEMOLYSIN-RELATED"/>
    <property type="match status" value="1"/>
</dbReference>
<comment type="caution">
    <text evidence="15">The sequence shown here is derived from an EMBL/GenBank/DDBJ whole genome shotgun (WGS) entry which is preliminary data.</text>
</comment>
<evidence type="ECO:0000256" key="1">
    <source>
        <dbReference type="ARBA" id="ARBA00004651"/>
    </source>
</evidence>
<dbReference type="Pfam" id="PF03471">
    <property type="entry name" value="CorC_HlyC"/>
    <property type="match status" value="1"/>
</dbReference>
<protein>
    <submittedName>
        <fullName evidence="15">Hemolysin family protein</fullName>
    </submittedName>
</protein>
<evidence type="ECO:0000256" key="9">
    <source>
        <dbReference type="PROSITE-ProRule" id="PRU00703"/>
    </source>
</evidence>
<feature type="compositionally biased region" description="Basic and acidic residues" evidence="11">
    <location>
        <begin position="454"/>
        <end position="468"/>
    </location>
</feature>
<dbReference type="Gene3D" id="3.30.465.10">
    <property type="match status" value="1"/>
</dbReference>
<dbReference type="InterPro" id="IPR046342">
    <property type="entry name" value="CBS_dom_sf"/>
</dbReference>
<feature type="transmembrane region" description="Helical" evidence="12">
    <location>
        <begin position="83"/>
        <end position="105"/>
    </location>
</feature>
<dbReference type="Gene3D" id="3.10.580.10">
    <property type="entry name" value="CBS-domain"/>
    <property type="match status" value="1"/>
</dbReference>
<dbReference type="InterPro" id="IPR016169">
    <property type="entry name" value="FAD-bd_PCMH_sub2"/>
</dbReference>
<dbReference type="InterPro" id="IPR005170">
    <property type="entry name" value="Transptr-assoc_dom"/>
</dbReference>
<keyword evidence="4 10" id="KW-0812">Transmembrane</keyword>
<dbReference type="InterPro" id="IPR002550">
    <property type="entry name" value="CNNM"/>
</dbReference>
<evidence type="ECO:0000313" key="16">
    <source>
        <dbReference type="Proteomes" id="UP001356095"/>
    </source>
</evidence>
<reference evidence="15 16" key="1">
    <citation type="submission" date="2023-08" db="EMBL/GenBank/DDBJ databases">
        <authorList>
            <person name="Girao M."/>
            <person name="Carvalho M.F."/>
        </authorList>
    </citation>
    <scope>NUCLEOTIDE SEQUENCE [LARGE SCALE GENOMIC DNA]</scope>
    <source>
        <strain evidence="15 16">CT-R113</strain>
    </source>
</reference>
<comment type="similarity">
    <text evidence="2">Belongs to the UPF0053 family.</text>
</comment>
<evidence type="ECO:0000256" key="4">
    <source>
        <dbReference type="ARBA" id="ARBA00022692"/>
    </source>
</evidence>
<dbReference type="RefSeq" id="WP_330089472.1">
    <property type="nucleotide sequence ID" value="NZ_JAUZMY010000001.1"/>
</dbReference>
<dbReference type="SMART" id="SM01091">
    <property type="entry name" value="CorC_HlyC"/>
    <property type="match status" value="1"/>
</dbReference>
<dbReference type="Pfam" id="PF00571">
    <property type="entry name" value="CBS"/>
    <property type="match status" value="2"/>
</dbReference>
<name>A0ABU7K0D1_9ACTN</name>
<evidence type="ECO:0000256" key="12">
    <source>
        <dbReference type="SAM" id="Phobius"/>
    </source>
</evidence>
<gene>
    <name evidence="15" type="ORF">Q8791_00165</name>
</gene>
<evidence type="ECO:0000259" key="14">
    <source>
        <dbReference type="PROSITE" id="PS51846"/>
    </source>
</evidence>
<keyword evidence="8 10" id="KW-0472">Membrane</keyword>
<dbReference type="CDD" id="cd04590">
    <property type="entry name" value="CBS_pair_CorC_HlyC_assoc"/>
    <property type="match status" value="1"/>
</dbReference>
<feature type="domain" description="CNNM transmembrane" evidence="14">
    <location>
        <begin position="16"/>
        <end position="206"/>
    </location>
</feature>
<proteinExistence type="inferred from homology"/>
<feature type="region of interest" description="Disordered" evidence="11">
    <location>
        <begin position="445"/>
        <end position="468"/>
    </location>
</feature>
<evidence type="ECO:0000256" key="2">
    <source>
        <dbReference type="ARBA" id="ARBA00006337"/>
    </source>
</evidence>
<evidence type="ECO:0000256" key="5">
    <source>
        <dbReference type="ARBA" id="ARBA00022737"/>
    </source>
</evidence>
<dbReference type="Proteomes" id="UP001356095">
    <property type="component" value="Unassembled WGS sequence"/>
</dbReference>
<evidence type="ECO:0000256" key="8">
    <source>
        <dbReference type="ARBA" id="ARBA00023136"/>
    </source>
</evidence>
<dbReference type="SUPFAM" id="SSF56176">
    <property type="entry name" value="FAD-binding/transporter-associated domain-like"/>
    <property type="match status" value="1"/>
</dbReference>
<dbReference type="Pfam" id="PF01595">
    <property type="entry name" value="CNNM"/>
    <property type="match status" value="1"/>
</dbReference>